<organism evidence="2 3">
    <name type="scientific">Mycena maculata</name>
    <dbReference type="NCBI Taxonomy" id="230809"/>
    <lineage>
        <taxon>Eukaryota</taxon>
        <taxon>Fungi</taxon>
        <taxon>Dikarya</taxon>
        <taxon>Basidiomycota</taxon>
        <taxon>Agaricomycotina</taxon>
        <taxon>Agaricomycetes</taxon>
        <taxon>Agaricomycetidae</taxon>
        <taxon>Agaricales</taxon>
        <taxon>Marasmiineae</taxon>
        <taxon>Mycenaceae</taxon>
        <taxon>Mycena</taxon>
    </lineage>
</organism>
<evidence type="ECO:0000313" key="3">
    <source>
        <dbReference type="Proteomes" id="UP001215280"/>
    </source>
</evidence>
<dbReference type="Proteomes" id="UP001215280">
    <property type="component" value="Unassembled WGS sequence"/>
</dbReference>
<gene>
    <name evidence="2" type="ORF">DFH07DRAFT_947901</name>
</gene>
<evidence type="ECO:0000313" key="2">
    <source>
        <dbReference type="EMBL" id="KAJ7784834.1"/>
    </source>
</evidence>
<comment type="caution">
    <text evidence="2">The sequence shown here is derived from an EMBL/GenBank/DDBJ whole genome shotgun (WGS) entry which is preliminary data.</text>
</comment>
<accession>A0AAD7KHG5</accession>
<feature type="region of interest" description="Disordered" evidence="1">
    <location>
        <begin position="99"/>
        <end position="118"/>
    </location>
</feature>
<dbReference type="EMBL" id="JARJLG010000001">
    <property type="protein sequence ID" value="KAJ7784834.1"/>
    <property type="molecule type" value="Genomic_DNA"/>
</dbReference>
<sequence length="222" mass="24625">MAYSQRCHRHCAGWSNIAESDALMGFPYSGDASFELPLSSDTLFLISPGYATGYVNYLQSESISDSVRVTITAGFGLDKYLEISKVCLLKHKQDQAHTYKDSNTRLTRETEERARKNEKQRFEVTVTFPQTSANSSLVINNLSTDLQFFSQRFGDMSHVTFKHLSLKSVLGEISAESLSAVDAAVSTSMAPIEGTFNSSNSILLSTSNSPINVDVYLYNERD</sequence>
<dbReference type="AlphaFoldDB" id="A0AAD7KHG5"/>
<proteinExistence type="predicted"/>
<keyword evidence="3" id="KW-1185">Reference proteome</keyword>
<reference evidence="2" key="1">
    <citation type="submission" date="2023-03" db="EMBL/GenBank/DDBJ databases">
        <title>Massive genome expansion in bonnet fungi (Mycena s.s.) driven by repeated elements and novel gene families across ecological guilds.</title>
        <authorList>
            <consortium name="Lawrence Berkeley National Laboratory"/>
            <person name="Harder C.B."/>
            <person name="Miyauchi S."/>
            <person name="Viragh M."/>
            <person name="Kuo A."/>
            <person name="Thoen E."/>
            <person name="Andreopoulos B."/>
            <person name="Lu D."/>
            <person name="Skrede I."/>
            <person name="Drula E."/>
            <person name="Henrissat B."/>
            <person name="Morin E."/>
            <person name="Kohler A."/>
            <person name="Barry K."/>
            <person name="LaButti K."/>
            <person name="Morin E."/>
            <person name="Salamov A."/>
            <person name="Lipzen A."/>
            <person name="Mereny Z."/>
            <person name="Hegedus B."/>
            <person name="Baldrian P."/>
            <person name="Stursova M."/>
            <person name="Weitz H."/>
            <person name="Taylor A."/>
            <person name="Grigoriev I.V."/>
            <person name="Nagy L.G."/>
            <person name="Martin F."/>
            <person name="Kauserud H."/>
        </authorList>
    </citation>
    <scope>NUCLEOTIDE SEQUENCE</scope>
    <source>
        <strain evidence="2">CBHHK188m</strain>
    </source>
</reference>
<evidence type="ECO:0000256" key="1">
    <source>
        <dbReference type="SAM" id="MobiDB-lite"/>
    </source>
</evidence>
<protein>
    <submittedName>
        <fullName evidence="2">Uncharacterized protein</fullName>
    </submittedName>
</protein>
<name>A0AAD7KHG5_9AGAR</name>